<sequence>MKTKLLTACVAAALLAGCGSDGKDPVKQVQAYDGAIWGIPGTYSCADGTSGPIPRTNYDGFANIPGAVDSQVISDPAQCTFSFGLTDAQKADPSFVVTDTSNGKNMKNVSYSVPRGFATAGTKVTASPLTTFIALELGNEPYTPEKAKASLAKLGIDTDALTNDTGVTLEQLLSDTSTAIETLKANPTVADTYSKIVATTHVLSDTLVAKESATKEITADSLAASVSKTVTAVTTEFPDYPKSKDGTKEVVINLVNDIKTSIDSTGDDGVVPDVTVDETKVDDAVVPPKPVDPTQPPTGTGTGTGGNGGSTGD</sequence>
<dbReference type="AlphaFoldDB" id="A0AAJ4IC20"/>
<evidence type="ECO:0000313" key="3">
    <source>
        <dbReference type="Proteomes" id="UP000594435"/>
    </source>
</evidence>
<reference evidence="2 3" key="1">
    <citation type="submission" date="2020-11" db="EMBL/GenBank/DDBJ databases">
        <title>Complete and Circularized Genome Assembly of a human isolate of Vibrio navarrensis biotype pommerensis with MiSeq and MinION Sequence Data.</title>
        <authorList>
            <person name="Schwartz K."/>
            <person name="Borowiak M."/>
            <person name="Deneke C."/>
            <person name="Balau V."/>
            <person name="Metelmann C."/>
            <person name="Strauch E."/>
        </authorList>
    </citation>
    <scope>NUCLEOTIDE SEQUENCE [LARGE SCALE GENOMIC DNA]</scope>
    <source>
        <strain evidence="2 3">20-VB00237</strain>
    </source>
</reference>
<feature type="region of interest" description="Disordered" evidence="1">
    <location>
        <begin position="278"/>
        <end position="313"/>
    </location>
</feature>
<feature type="compositionally biased region" description="Gly residues" evidence="1">
    <location>
        <begin position="300"/>
        <end position="313"/>
    </location>
</feature>
<dbReference type="Proteomes" id="UP000594435">
    <property type="component" value="Chromosome 1"/>
</dbReference>
<gene>
    <name evidence="2" type="ORF">I3X05_01090</name>
</gene>
<proteinExistence type="predicted"/>
<feature type="compositionally biased region" description="Pro residues" evidence="1">
    <location>
        <begin position="287"/>
        <end position="296"/>
    </location>
</feature>
<dbReference type="PROSITE" id="PS51257">
    <property type="entry name" value="PROKAR_LIPOPROTEIN"/>
    <property type="match status" value="1"/>
</dbReference>
<name>A0AAJ4IC20_9VIBR</name>
<accession>A0AAJ4IC20</accession>
<evidence type="ECO:0000256" key="1">
    <source>
        <dbReference type="SAM" id="MobiDB-lite"/>
    </source>
</evidence>
<organism evidence="2 3">
    <name type="scientific">Vibrio navarrensis</name>
    <dbReference type="NCBI Taxonomy" id="29495"/>
    <lineage>
        <taxon>Bacteria</taxon>
        <taxon>Pseudomonadati</taxon>
        <taxon>Pseudomonadota</taxon>
        <taxon>Gammaproteobacteria</taxon>
        <taxon>Vibrionales</taxon>
        <taxon>Vibrionaceae</taxon>
        <taxon>Vibrio</taxon>
    </lineage>
</organism>
<evidence type="ECO:0000313" key="2">
    <source>
        <dbReference type="EMBL" id="QPL53809.1"/>
    </source>
</evidence>
<protein>
    <submittedName>
        <fullName evidence="2">Excinuclease ATPase subunit</fullName>
    </submittedName>
</protein>
<dbReference type="EMBL" id="CP065217">
    <property type="protein sequence ID" value="QPL53809.1"/>
    <property type="molecule type" value="Genomic_DNA"/>
</dbReference>
<dbReference type="RefSeq" id="WP_193167851.1">
    <property type="nucleotide sequence ID" value="NZ_CP065217.1"/>
</dbReference>